<protein>
    <submittedName>
        <fullName evidence="1">Uncharacterized protein</fullName>
    </submittedName>
</protein>
<evidence type="ECO:0000313" key="2">
    <source>
        <dbReference type="Proteomes" id="UP001497482"/>
    </source>
</evidence>
<name>A0AAV2LIS9_KNICA</name>
<dbReference type="Proteomes" id="UP001497482">
    <property type="component" value="Chromosome 3"/>
</dbReference>
<dbReference type="AlphaFoldDB" id="A0AAV2LIS9"/>
<reference evidence="1 2" key="1">
    <citation type="submission" date="2024-04" db="EMBL/GenBank/DDBJ databases">
        <authorList>
            <person name="Waldvogel A.-M."/>
            <person name="Schoenle A."/>
        </authorList>
    </citation>
    <scope>NUCLEOTIDE SEQUENCE [LARGE SCALE GENOMIC DNA]</scope>
</reference>
<keyword evidence="2" id="KW-1185">Reference proteome</keyword>
<sequence length="114" mass="11844">MMDDGGGAAAERALDRETFHLSGQGWLGHMLLASLHCSAQTCAAAMIDGLHQAKQAYGGGPSPLRPGPFIFSPPAESHVTVHCVCASACPPEACPPKIKTAHSFSAGRMLLDMS</sequence>
<gene>
    <name evidence="1" type="ORF">KC01_LOCUS30051</name>
</gene>
<accession>A0AAV2LIS9</accession>
<proteinExistence type="predicted"/>
<dbReference type="EMBL" id="OZ035825">
    <property type="protein sequence ID" value="CAL1602252.1"/>
    <property type="molecule type" value="Genomic_DNA"/>
</dbReference>
<organism evidence="1 2">
    <name type="scientific">Knipowitschia caucasica</name>
    <name type="common">Caucasian dwarf goby</name>
    <name type="synonym">Pomatoschistus caucasicus</name>
    <dbReference type="NCBI Taxonomy" id="637954"/>
    <lineage>
        <taxon>Eukaryota</taxon>
        <taxon>Metazoa</taxon>
        <taxon>Chordata</taxon>
        <taxon>Craniata</taxon>
        <taxon>Vertebrata</taxon>
        <taxon>Euteleostomi</taxon>
        <taxon>Actinopterygii</taxon>
        <taxon>Neopterygii</taxon>
        <taxon>Teleostei</taxon>
        <taxon>Neoteleostei</taxon>
        <taxon>Acanthomorphata</taxon>
        <taxon>Gobiaria</taxon>
        <taxon>Gobiiformes</taxon>
        <taxon>Gobioidei</taxon>
        <taxon>Gobiidae</taxon>
        <taxon>Gobiinae</taxon>
        <taxon>Knipowitschia</taxon>
    </lineage>
</organism>
<evidence type="ECO:0000313" key="1">
    <source>
        <dbReference type="EMBL" id="CAL1602252.1"/>
    </source>
</evidence>